<protein>
    <submittedName>
        <fullName evidence="1">Uncharacterized protein</fullName>
    </submittedName>
</protein>
<reference evidence="1" key="1">
    <citation type="submission" date="2014-09" db="EMBL/GenBank/DDBJ databases">
        <authorList>
            <person name="Magalhaes I.L.F."/>
            <person name="Oliveira U."/>
            <person name="Santos F.R."/>
            <person name="Vidigal T.H.D.A."/>
            <person name="Brescovit A.D."/>
            <person name="Santos A.J."/>
        </authorList>
    </citation>
    <scope>NUCLEOTIDE SEQUENCE</scope>
    <source>
        <tissue evidence="1">Shoot tissue taken approximately 20 cm above the soil surface</tissue>
    </source>
</reference>
<proteinExistence type="predicted"/>
<dbReference type="EMBL" id="GBRH01177588">
    <property type="protein sequence ID" value="JAE20308.1"/>
    <property type="molecule type" value="Transcribed_RNA"/>
</dbReference>
<evidence type="ECO:0000313" key="1">
    <source>
        <dbReference type="EMBL" id="JAE20308.1"/>
    </source>
</evidence>
<accession>A0A0A9GHY0</accession>
<sequence>MRTNARIAIDHSTHLQYNAIRGENSTYVQTSNCTDNHTIAEQHHFAKLWKLTSSMFRNNKLSTFQFHCQNTSRTYSFIISISFPQTTQVDRIGQTQHI</sequence>
<dbReference type="AlphaFoldDB" id="A0A0A9GHY0"/>
<reference evidence="1" key="2">
    <citation type="journal article" date="2015" name="Data Brief">
        <title>Shoot transcriptome of the giant reed, Arundo donax.</title>
        <authorList>
            <person name="Barrero R.A."/>
            <person name="Guerrero F.D."/>
            <person name="Moolhuijzen P."/>
            <person name="Goolsby J.A."/>
            <person name="Tidwell J."/>
            <person name="Bellgard S.E."/>
            <person name="Bellgard M.I."/>
        </authorList>
    </citation>
    <scope>NUCLEOTIDE SEQUENCE</scope>
    <source>
        <tissue evidence="1">Shoot tissue taken approximately 20 cm above the soil surface</tissue>
    </source>
</reference>
<organism evidence="1">
    <name type="scientific">Arundo donax</name>
    <name type="common">Giant reed</name>
    <name type="synonym">Donax arundinaceus</name>
    <dbReference type="NCBI Taxonomy" id="35708"/>
    <lineage>
        <taxon>Eukaryota</taxon>
        <taxon>Viridiplantae</taxon>
        <taxon>Streptophyta</taxon>
        <taxon>Embryophyta</taxon>
        <taxon>Tracheophyta</taxon>
        <taxon>Spermatophyta</taxon>
        <taxon>Magnoliopsida</taxon>
        <taxon>Liliopsida</taxon>
        <taxon>Poales</taxon>
        <taxon>Poaceae</taxon>
        <taxon>PACMAD clade</taxon>
        <taxon>Arundinoideae</taxon>
        <taxon>Arundineae</taxon>
        <taxon>Arundo</taxon>
    </lineage>
</organism>
<name>A0A0A9GHY0_ARUDO</name>